<dbReference type="EMBL" id="CP070499">
    <property type="protein sequence ID" value="QSB15195.1"/>
    <property type="molecule type" value="Genomic_DNA"/>
</dbReference>
<name>A0A895YGJ7_9ACTN</name>
<keyword evidence="1" id="KW-0472">Membrane</keyword>
<keyword evidence="1" id="KW-0812">Transmembrane</keyword>
<proteinExistence type="predicted"/>
<keyword evidence="1" id="KW-1133">Transmembrane helix</keyword>
<accession>A0A895YGJ7</accession>
<gene>
    <name evidence="2" type="ORF">JQS43_02160</name>
</gene>
<protein>
    <submittedName>
        <fullName evidence="2">Uncharacterized protein</fullName>
    </submittedName>
</protein>
<feature type="transmembrane region" description="Helical" evidence="1">
    <location>
        <begin position="50"/>
        <end position="71"/>
    </location>
</feature>
<reference evidence="2" key="1">
    <citation type="submission" date="2021-02" db="EMBL/GenBank/DDBJ databases">
        <title>Natrosporangium hydrolyticum gen. nov., sp. nov, a haloalkaliphilic actinobacterium from a soda solonchak soil.</title>
        <authorList>
            <person name="Sorokin D.Y."/>
            <person name="Khijniak T.V."/>
            <person name="Zakharycheva A.P."/>
            <person name="Boueva O.V."/>
            <person name="Ariskina E.V."/>
            <person name="Hahnke R.L."/>
            <person name="Bunk B."/>
            <person name="Sproer C."/>
            <person name="Schumann P."/>
            <person name="Evtushenko L.I."/>
            <person name="Kublanov I.V."/>
        </authorList>
    </citation>
    <scope>NUCLEOTIDE SEQUENCE</scope>
    <source>
        <strain evidence="2">DSM 106523</strain>
    </source>
</reference>
<dbReference type="KEGG" id="nhy:JQS43_02160"/>
<evidence type="ECO:0000256" key="1">
    <source>
        <dbReference type="SAM" id="Phobius"/>
    </source>
</evidence>
<evidence type="ECO:0000313" key="3">
    <source>
        <dbReference type="Proteomes" id="UP000662857"/>
    </source>
</evidence>
<keyword evidence="3" id="KW-1185">Reference proteome</keyword>
<organism evidence="2 3">
    <name type="scientific">Natronosporangium hydrolyticum</name>
    <dbReference type="NCBI Taxonomy" id="2811111"/>
    <lineage>
        <taxon>Bacteria</taxon>
        <taxon>Bacillati</taxon>
        <taxon>Actinomycetota</taxon>
        <taxon>Actinomycetes</taxon>
        <taxon>Micromonosporales</taxon>
        <taxon>Micromonosporaceae</taxon>
        <taxon>Natronosporangium</taxon>
    </lineage>
</organism>
<dbReference type="AlphaFoldDB" id="A0A895YGJ7"/>
<evidence type="ECO:0000313" key="2">
    <source>
        <dbReference type="EMBL" id="QSB15195.1"/>
    </source>
</evidence>
<dbReference type="RefSeq" id="WP_239677373.1">
    <property type="nucleotide sequence ID" value="NZ_CP070499.1"/>
</dbReference>
<dbReference type="Proteomes" id="UP000662857">
    <property type="component" value="Chromosome"/>
</dbReference>
<sequence length="225" mass="24019">MSTLADDSIVLAHRRWLMAPRVTKVLLGLAGLAAAGVVLAGAVPAQPTLAFTAGWTLATVLLIIGGGWLAFDGATELLRCRRLRRLPRPSIRLDATGLHYRDGDESGAVSVSVPWSEVRGCAVRPGFGGNRFLCFDVPGRYPEPAVAEIGDVIVDPDAVRARAYGWSMTVCPEPLSAAERNMLITAYVFGTPFAVDLSTCRGVDTARIGRAVFGWTGGRCRPPAW</sequence>